<organism evidence="1 2">
    <name type="scientific">Citrobacter farmeri</name>
    <dbReference type="NCBI Taxonomy" id="67824"/>
    <lineage>
        <taxon>Bacteria</taxon>
        <taxon>Pseudomonadati</taxon>
        <taxon>Pseudomonadota</taxon>
        <taxon>Gammaproteobacteria</taxon>
        <taxon>Enterobacterales</taxon>
        <taxon>Enterobacteriaceae</taxon>
        <taxon>Citrobacter</taxon>
    </lineage>
</organism>
<accession>A0ACA8D527</accession>
<evidence type="ECO:0000313" key="1">
    <source>
        <dbReference type="EMBL" id="AST79318.1"/>
    </source>
</evidence>
<keyword evidence="2" id="KW-1185">Reference proteome</keyword>
<dbReference type="EMBL" id="CP022695">
    <property type="protein sequence ID" value="AST79318.1"/>
    <property type="molecule type" value="Genomic_DNA"/>
</dbReference>
<dbReference type="Proteomes" id="UP000215286">
    <property type="component" value="Chromosome"/>
</dbReference>
<reference evidence="1" key="1">
    <citation type="submission" date="2017-08" db="EMBL/GenBank/DDBJ databases">
        <title>Real-time genomic and epidemiological investigation of a multi-institutional outbreak of KPC-producing Enterobacteriaceae reveals complex transmission dynamics and informs management responses.</title>
        <authorList>
            <person name="Kwong J.C."/>
            <person name="Lane C."/>
            <person name="Romanes F."/>
            <person name="Goncalves da Silva A."/>
            <person name="Easton M."/>
            <person name="Cronin K."/>
            <person name="Waters M.J."/>
            <person name="Tomita T."/>
            <person name="Stevens K."/>
            <person name="Schultz M.B."/>
            <person name="Baines S.L."/>
            <person name="Sherry N.L."/>
            <person name="Carter G."/>
            <person name="Mu A."/>
            <person name="Sait M."/>
            <person name="Ballard S.A."/>
            <person name="Seemann T."/>
            <person name="Stinear T.P."/>
            <person name="Howden B.P."/>
        </authorList>
    </citation>
    <scope>NUCLEOTIDE SEQUENCE</scope>
    <source>
        <strain evidence="1">AUSMDU00008141</strain>
    </source>
</reference>
<evidence type="ECO:0000313" key="2">
    <source>
        <dbReference type="Proteomes" id="UP000215286"/>
    </source>
</evidence>
<proteinExistence type="predicted"/>
<protein>
    <submittedName>
        <fullName evidence="1">Uncharacterized protein</fullName>
    </submittedName>
</protein>
<sequence>MPFFWASAQTPDKLLPQWEGQVFLKWNDATFSATQYPLLALIIPSLRLSEARGEFPRILDDGRGVDSGRALLSVQGDAIRNIAGSFYSRGGNATSSGAISIASGVFSFDGSATGDSSATLTVATSPQKPLEATRFSADAVVPTANENRPRNIAFNFLVRAK</sequence>
<name>A0ACA8D527_9ENTR</name>
<gene>
    <name evidence="1" type="ORF">CI104_09615</name>
</gene>